<organism evidence="3 4">
    <name type="scientific">Candidatus Lambdaproteobacteria bacterium RIFOXYD2_FULL_50_16</name>
    <dbReference type="NCBI Taxonomy" id="1817772"/>
    <lineage>
        <taxon>Bacteria</taxon>
        <taxon>Pseudomonadati</taxon>
        <taxon>Pseudomonadota</taxon>
        <taxon>Candidatus Lambdaproteobacteria</taxon>
    </lineage>
</organism>
<name>A0A1F6GF98_9PROT</name>
<proteinExistence type="predicted"/>
<protein>
    <submittedName>
        <fullName evidence="3">Uncharacterized protein</fullName>
    </submittedName>
</protein>
<dbReference type="Proteomes" id="UP000178449">
    <property type="component" value="Unassembled WGS sequence"/>
</dbReference>
<dbReference type="Gene3D" id="3.40.50.300">
    <property type="entry name" value="P-loop containing nucleotide triphosphate hydrolases"/>
    <property type="match status" value="1"/>
</dbReference>
<dbReference type="PANTHER" id="PTHR43581">
    <property type="entry name" value="ATP/GTP PHOSPHATASE"/>
    <property type="match status" value="1"/>
</dbReference>
<sequence>MKELISNLEKLFKPNQRHSNFQNFITQINFPFYKGLAEFTQINFSFPLTLLVGQNGCGKSSVLQALETAPEQTALTLRWFTTHLDPIMLSKDGQRPCYWYEYFNKEAGKIVQVLNTRINKKNNPDYWESSRPVLKYGMQPLEELSDGKTQPGRSKTRWNGVSRKVVYIDFRGELSAFDKYFYFEKAPRKKLYSSRQDYLRYFSKFLKIVFENNRNSYLYRSKQKVRSFYEFSAQELDALSSILGKNYLSAKIVEHDLYKNFGFSVFFRTDDRGYSEAFAGSGEMSVVTTVHKVFNAEPGSLILLDEPEVSLHPGAQKKLLEFLLQQILEKRHQIVISTHSPSIVENLPKEAITVLTQNLAGKFNAIDCVPAELAFQHIGHQKQGKKRIFVEDLAAKQLLEKVLSSRNDQSDQMIEVEFHPGGAKDLFKEALVIARLGIEGIFIFFDGDQKRRTIPKDTDISDGQLDGLITEVTGIKIGSFSFTADSGNSDHIPQEKRKLLNFIRERCFFMPGNDPEDTIWESSGLAVKLTQYTHSCYKERICAWAKDEVDSVDARDFKSYRGRLLKKMYTFHPKVLEINDSINKIVNGSYTD</sequence>
<dbReference type="InterPro" id="IPR041685">
    <property type="entry name" value="AAA_GajA/Old/RecF-like"/>
</dbReference>
<feature type="domain" description="Rad50/SbcC-type AAA" evidence="2">
    <location>
        <begin position="33"/>
        <end position="69"/>
    </location>
</feature>
<comment type="caution">
    <text evidence="3">The sequence shown here is derived from an EMBL/GenBank/DDBJ whole genome shotgun (WGS) entry which is preliminary data.</text>
</comment>
<dbReference type="InterPro" id="IPR027417">
    <property type="entry name" value="P-loop_NTPase"/>
</dbReference>
<dbReference type="GO" id="GO:0005524">
    <property type="term" value="F:ATP binding"/>
    <property type="evidence" value="ECO:0007669"/>
    <property type="project" value="InterPro"/>
</dbReference>
<feature type="domain" description="Endonuclease GajA/Old nuclease/RecF-like AAA" evidence="1">
    <location>
        <begin position="213"/>
        <end position="344"/>
    </location>
</feature>
<dbReference type="Pfam" id="PF13175">
    <property type="entry name" value="AAA_15"/>
    <property type="match status" value="1"/>
</dbReference>
<reference evidence="3 4" key="1">
    <citation type="journal article" date="2016" name="Nat. Commun.">
        <title>Thousands of microbial genomes shed light on interconnected biogeochemical processes in an aquifer system.</title>
        <authorList>
            <person name="Anantharaman K."/>
            <person name="Brown C.T."/>
            <person name="Hug L.A."/>
            <person name="Sharon I."/>
            <person name="Castelle C.J."/>
            <person name="Probst A.J."/>
            <person name="Thomas B.C."/>
            <person name="Singh A."/>
            <person name="Wilkins M.J."/>
            <person name="Karaoz U."/>
            <person name="Brodie E.L."/>
            <person name="Williams K.H."/>
            <person name="Hubbard S.S."/>
            <person name="Banfield J.F."/>
        </authorList>
    </citation>
    <scope>NUCLEOTIDE SEQUENCE [LARGE SCALE GENOMIC DNA]</scope>
</reference>
<evidence type="ECO:0000313" key="4">
    <source>
        <dbReference type="Proteomes" id="UP000178449"/>
    </source>
</evidence>
<dbReference type="SUPFAM" id="SSF52540">
    <property type="entry name" value="P-loop containing nucleoside triphosphate hydrolases"/>
    <property type="match status" value="1"/>
</dbReference>
<evidence type="ECO:0000259" key="2">
    <source>
        <dbReference type="Pfam" id="PF13476"/>
    </source>
</evidence>
<gene>
    <name evidence="3" type="ORF">A2527_00655</name>
</gene>
<dbReference type="EMBL" id="MFNE01000009">
    <property type="protein sequence ID" value="OGG96791.1"/>
    <property type="molecule type" value="Genomic_DNA"/>
</dbReference>
<evidence type="ECO:0000313" key="3">
    <source>
        <dbReference type="EMBL" id="OGG96791.1"/>
    </source>
</evidence>
<dbReference type="GO" id="GO:0016887">
    <property type="term" value="F:ATP hydrolysis activity"/>
    <property type="evidence" value="ECO:0007669"/>
    <property type="project" value="InterPro"/>
</dbReference>
<dbReference type="PANTHER" id="PTHR43581:SF4">
    <property type="entry name" value="ATP_GTP PHOSPHATASE"/>
    <property type="match status" value="1"/>
</dbReference>
<dbReference type="AlphaFoldDB" id="A0A1F6GF98"/>
<dbReference type="InterPro" id="IPR038729">
    <property type="entry name" value="Rad50/SbcC_AAA"/>
</dbReference>
<dbReference type="InterPro" id="IPR051396">
    <property type="entry name" value="Bact_Antivir_Def_Nuclease"/>
</dbReference>
<evidence type="ECO:0000259" key="1">
    <source>
        <dbReference type="Pfam" id="PF13175"/>
    </source>
</evidence>
<dbReference type="CDD" id="cd00267">
    <property type="entry name" value="ABC_ATPase"/>
    <property type="match status" value="1"/>
</dbReference>
<dbReference type="Pfam" id="PF13476">
    <property type="entry name" value="AAA_23"/>
    <property type="match status" value="1"/>
</dbReference>
<accession>A0A1F6GF98</accession>